<feature type="transmembrane region" description="Helical" evidence="1">
    <location>
        <begin position="7"/>
        <end position="27"/>
    </location>
</feature>
<dbReference type="Gene3D" id="3.40.50.10320">
    <property type="entry name" value="LmbE-like"/>
    <property type="match status" value="1"/>
</dbReference>
<proteinExistence type="predicted"/>
<protein>
    <recommendedName>
        <fullName evidence="4">PIG-L family deacetylase</fullName>
    </recommendedName>
</protein>
<dbReference type="GO" id="GO:0016811">
    <property type="term" value="F:hydrolase activity, acting on carbon-nitrogen (but not peptide) bonds, in linear amides"/>
    <property type="evidence" value="ECO:0007669"/>
    <property type="project" value="TreeGrafter"/>
</dbReference>
<dbReference type="Pfam" id="PF02585">
    <property type="entry name" value="PIG-L"/>
    <property type="match status" value="1"/>
</dbReference>
<sequence length="278" mass="30577">MRETIGRLVMVIGGIMLFAAMIGVIWLDAQFEEPGVTHVPSLADELGAKRVLAIFAHPDDEQLVAALLSRAVEGGAEVFMITATAGEAGTQMPQVARQQELGIIRTAEVLKNGYALGLKAQEVWGMPDGGLERDVPFLALVMEIVKAFHRYEPDLVVTFWPESGASAHPDHMRMGLAAREAVRQFEGIHVYQGPRHVAYTLMPRGAMRSLGGERGAFVADNQPDPTHSMPGDTHLKQRGWDLHHSQRDYVAHAYGAPANVLYAFFDKEFYFVEEVGAE</sequence>
<dbReference type="RefSeq" id="WP_160586366.1">
    <property type="nucleotide sequence ID" value="NZ_BMHN01000001.1"/>
</dbReference>
<dbReference type="SUPFAM" id="SSF102588">
    <property type="entry name" value="LmbE-like"/>
    <property type="match status" value="1"/>
</dbReference>
<keyword evidence="1" id="KW-0472">Membrane</keyword>
<dbReference type="InterPro" id="IPR003737">
    <property type="entry name" value="GlcNAc_PI_deacetylase-related"/>
</dbReference>
<dbReference type="AlphaFoldDB" id="A0A845Q7K8"/>
<organism evidence="2 3">
    <name type="scientific">Pyruvatibacter mobilis</name>
    <dbReference type="NCBI Taxonomy" id="1712261"/>
    <lineage>
        <taxon>Bacteria</taxon>
        <taxon>Pseudomonadati</taxon>
        <taxon>Pseudomonadota</taxon>
        <taxon>Alphaproteobacteria</taxon>
        <taxon>Hyphomicrobiales</taxon>
        <taxon>Parvibaculaceae</taxon>
        <taxon>Pyruvatibacter</taxon>
    </lineage>
</organism>
<dbReference type="InterPro" id="IPR024078">
    <property type="entry name" value="LmbE-like_dom_sf"/>
</dbReference>
<reference evidence="2 3" key="1">
    <citation type="journal article" date="2016" name="Int. J. Syst. Evol. Microbiol.">
        <title>Pyruvatibacter mobilis gen. nov., sp. nov., a marine bacterium from the culture broth of Picochlorum sp. 122.</title>
        <authorList>
            <person name="Wang G."/>
            <person name="Tang M."/>
            <person name="Wu H."/>
            <person name="Dai S."/>
            <person name="Li T."/>
            <person name="Chen C."/>
            <person name="He H."/>
            <person name="Fan J."/>
            <person name="Xiang W."/>
            <person name="Li X."/>
        </authorList>
    </citation>
    <scope>NUCLEOTIDE SEQUENCE [LARGE SCALE GENOMIC DNA]</scope>
    <source>
        <strain evidence="2 3">GYP-11</strain>
    </source>
</reference>
<gene>
    <name evidence="2" type="ORF">GTQ45_00615</name>
</gene>
<dbReference type="EMBL" id="WXYQ01000001">
    <property type="protein sequence ID" value="NBG94228.1"/>
    <property type="molecule type" value="Genomic_DNA"/>
</dbReference>
<dbReference type="Proteomes" id="UP000470384">
    <property type="component" value="Unassembled WGS sequence"/>
</dbReference>
<dbReference type="PANTHER" id="PTHR12993">
    <property type="entry name" value="N-ACETYLGLUCOSAMINYL-PHOSPHATIDYLINOSITOL DE-N-ACETYLASE-RELATED"/>
    <property type="match status" value="1"/>
</dbReference>
<keyword evidence="1" id="KW-0812">Transmembrane</keyword>
<evidence type="ECO:0000313" key="3">
    <source>
        <dbReference type="Proteomes" id="UP000470384"/>
    </source>
</evidence>
<name>A0A845Q7K8_9HYPH</name>
<dbReference type="GeneID" id="300656284"/>
<dbReference type="PANTHER" id="PTHR12993:SF11">
    <property type="entry name" value="N-ACETYLGLUCOSAMINYL-PHOSPHATIDYLINOSITOL DE-N-ACETYLASE"/>
    <property type="match status" value="1"/>
</dbReference>
<comment type="caution">
    <text evidence="2">The sequence shown here is derived from an EMBL/GenBank/DDBJ whole genome shotgun (WGS) entry which is preliminary data.</text>
</comment>
<keyword evidence="3" id="KW-1185">Reference proteome</keyword>
<evidence type="ECO:0000256" key="1">
    <source>
        <dbReference type="SAM" id="Phobius"/>
    </source>
</evidence>
<accession>A0A845Q7K8</accession>
<evidence type="ECO:0000313" key="2">
    <source>
        <dbReference type="EMBL" id="NBG94228.1"/>
    </source>
</evidence>
<keyword evidence="1" id="KW-1133">Transmembrane helix</keyword>
<dbReference type="OrthoDB" id="116799at2"/>
<evidence type="ECO:0008006" key="4">
    <source>
        <dbReference type="Google" id="ProtNLM"/>
    </source>
</evidence>